<dbReference type="AlphaFoldDB" id="A0A919WGB7"/>
<dbReference type="SUPFAM" id="SSF51445">
    <property type="entry name" value="(Trans)glycosidases"/>
    <property type="match status" value="1"/>
</dbReference>
<reference evidence="1" key="1">
    <citation type="submission" date="2021-03" db="EMBL/GenBank/DDBJ databases">
        <title>Antimicrobial resistance genes in bacteria isolated from Japanese honey, and their potential for conferring macrolide and lincosamide resistance in the American foulbrood pathogen Paenibacillus larvae.</title>
        <authorList>
            <person name="Okamoto M."/>
            <person name="Kumagai M."/>
            <person name="Kanamori H."/>
            <person name="Takamatsu D."/>
        </authorList>
    </citation>
    <scope>NUCLEOTIDE SEQUENCE</scope>
    <source>
        <strain evidence="1">J27TS8</strain>
    </source>
</reference>
<dbReference type="Proteomes" id="UP000682111">
    <property type="component" value="Unassembled WGS sequence"/>
</dbReference>
<accession>A0A919WGB7</accession>
<dbReference type="Gene3D" id="3.20.20.80">
    <property type="entry name" value="Glycosidases"/>
    <property type="match status" value="1"/>
</dbReference>
<dbReference type="InterPro" id="IPR017853">
    <property type="entry name" value="GH"/>
</dbReference>
<organism evidence="1 2">
    <name type="scientific">Robertmurraya siralis</name>
    <dbReference type="NCBI Taxonomy" id="77777"/>
    <lineage>
        <taxon>Bacteria</taxon>
        <taxon>Bacillati</taxon>
        <taxon>Bacillota</taxon>
        <taxon>Bacilli</taxon>
        <taxon>Bacillales</taxon>
        <taxon>Bacillaceae</taxon>
        <taxon>Robertmurraya</taxon>
    </lineage>
</organism>
<evidence type="ECO:0000313" key="1">
    <source>
        <dbReference type="EMBL" id="GIN61468.1"/>
    </source>
</evidence>
<comment type="caution">
    <text evidence="1">The sequence shown here is derived from an EMBL/GenBank/DDBJ whole genome shotgun (WGS) entry which is preliminary data.</text>
</comment>
<gene>
    <name evidence="1" type="ORF">J27TS8_14610</name>
</gene>
<dbReference type="EMBL" id="BORC01000002">
    <property type="protein sequence ID" value="GIN61468.1"/>
    <property type="molecule type" value="Genomic_DNA"/>
</dbReference>
<sequence>MSIAVIDKTVPNETYREHKGIIWLLNHLKYSKKDKSPYSLVNDYYGFIPDDKQKSYKVSKLPNDYSNYDVIYIADTYGVYEQDLPWYEQDRRGARSEKIYGGLTEEEWGAIVNRLSQNEKSLLVAEYNTFASPTNEEVRKKVADFLGLNWSGWTGRYFQELNPAKNKEIPQWIVDEFGDSWRYEGEGFILVNDINYQVVVLENNKHLKDKGISIRFTDQGSKQFGLTKSPNYEYWFDIVTAKSGSEVLAEYEWSLTEAGMELLNENEIPTEFAAVLKNGYGSATTYYFAGDYNDIEHVPSFYQMKGLQGAYSVLNTFSDAAFYWKTYVPMMTSILESFESNRKKDNSVVDIDTDKLNYGARIENNSFEILKDNEWVRMRIKGVNLGMGKPGYFPGEAAITEEEYYRWFEQIGEMNANAIRVYTLHPPGFYDALKRYNESHEEKIYVFHGVWMNEEKIEESLDVFDKDILQEFQHEMKKIVDVVHGNNNVQPEAGHASGIYRSDISEYVIGWVIGIEWYPYMVLNMNEEYTSIGDFNGQYFETKDAKPFEHWLAKQLEFLVDYEIKHYQAIRPVSFTNWVTTDILEHPAEPNEQEDLVGVNPNVIYTKNEMNLTKQFASYHIYPYYPDFFNFEESYQTYVDHRGEFNSYAAYLSELHDAHRIPILVAEFGVPSSRGLTHENPFGWNQGFLSEKEQGEITSHLYEDIVAEELLGGLVFTWQDEWFKRTWNTMDYDNPDRRPYWSNAQTNEQQFGLLSFDTHKIQVDGVTEDWKTAPIYEKQDGQLKAMYVDHDERYLYIRLDINKVGSGHPVILLDVVPNQGNHHIAQFSSLSFKNGIDFYINLDEHESSIRVDQYYDFFRYFYSKHLNLIDAKAAQSEKNTGFFSPIHYALNRELYLPQQKKTLPFASYETGKLRQGNGNPEAEDYDSLADYYISENGVVEMRIPWLLLQAKDPSQKEFIGDLYADGVSASKFIKEIFAGVMMVDKEGRVTDAFPSVEGQQLGEMKGYSWENWDMPNYKERLKQSYYIVKEVFEKH</sequence>
<keyword evidence="2" id="KW-1185">Reference proteome</keyword>
<protein>
    <submittedName>
        <fullName evidence="1">Uncharacterized protein</fullName>
    </submittedName>
</protein>
<proteinExistence type="predicted"/>
<name>A0A919WGB7_9BACI</name>
<evidence type="ECO:0000313" key="2">
    <source>
        <dbReference type="Proteomes" id="UP000682111"/>
    </source>
</evidence>